<dbReference type="SUPFAM" id="SSF52540">
    <property type="entry name" value="P-loop containing nucleoside triphosphate hydrolases"/>
    <property type="match status" value="1"/>
</dbReference>
<feature type="transmembrane region" description="Helical" evidence="11">
    <location>
        <begin position="289"/>
        <end position="307"/>
    </location>
</feature>
<evidence type="ECO:0000256" key="8">
    <source>
        <dbReference type="ARBA" id="ARBA00022989"/>
    </source>
</evidence>
<feature type="domain" description="ABC transmembrane type-1" evidence="13">
    <location>
        <begin position="24"/>
        <end position="315"/>
    </location>
</feature>
<evidence type="ECO:0000256" key="7">
    <source>
        <dbReference type="ARBA" id="ARBA00022967"/>
    </source>
</evidence>
<keyword evidence="7" id="KW-1278">Translocase</keyword>
<dbReference type="PROSITE" id="PS50929">
    <property type="entry name" value="ABC_TM1F"/>
    <property type="match status" value="1"/>
</dbReference>
<keyword evidence="9" id="KW-0445">Lipid transport</keyword>
<evidence type="ECO:0000256" key="11">
    <source>
        <dbReference type="SAM" id="Phobius"/>
    </source>
</evidence>
<organism evidence="14 15">
    <name type="scientific">Undibacterium amnicola</name>
    <dbReference type="NCBI Taxonomy" id="1834038"/>
    <lineage>
        <taxon>Bacteria</taxon>
        <taxon>Pseudomonadati</taxon>
        <taxon>Pseudomonadota</taxon>
        <taxon>Betaproteobacteria</taxon>
        <taxon>Burkholderiales</taxon>
        <taxon>Oxalobacteraceae</taxon>
        <taxon>Undibacterium</taxon>
    </lineage>
</organism>
<dbReference type="PROSITE" id="PS00211">
    <property type="entry name" value="ABC_TRANSPORTER_1"/>
    <property type="match status" value="1"/>
</dbReference>
<dbReference type="InterPro" id="IPR011527">
    <property type="entry name" value="ABC1_TM_dom"/>
</dbReference>
<dbReference type="RefSeq" id="WP_186890557.1">
    <property type="nucleotide sequence ID" value="NZ_JACOFU010000003.1"/>
</dbReference>
<dbReference type="InterPro" id="IPR003439">
    <property type="entry name" value="ABC_transporter-like_ATP-bd"/>
</dbReference>
<reference evidence="14 15" key="1">
    <citation type="submission" date="2020-08" db="EMBL/GenBank/DDBJ databases">
        <title>Novel species isolated from subtropical streams in China.</title>
        <authorList>
            <person name="Lu H."/>
        </authorList>
    </citation>
    <scope>NUCLEOTIDE SEQUENCE [LARGE SCALE GENOMIC DNA]</scope>
    <source>
        <strain evidence="14 15">KCTC 52442</strain>
    </source>
</reference>
<feature type="transmembrane region" description="Helical" evidence="11">
    <location>
        <begin position="250"/>
        <end position="277"/>
    </location>
</feature>
<proteinExistence type="predicted"/>
<keyword evidence="3" id="KW-1003">Cell membrane</keyword>
<sequence length="586" mass="64567">MAKLNKPILKRLWTSVTQYRAYLILTVLTMCGTALTEVALPWGLGLLLDNGFGRSTANAPSNQIMNFPLWYVPAILIGIFVIRGACTFTTSYLMSRISVNLLNELRAKVFDKLLHVPVGFYHAESSGRIINTIMFEAQQIVEMVKVSITTLFRDSLTVMVLMGYLIWLNWELTLVTIILIPGMTILVRGVSKRLRKLNHQSLEVSGELTQVIEETTRAHQVIRIFGGQQYEQQRFEEKNKKLGSYTMKSTVAVSFTTPLTQILASVAVAIVIMLALAQARKDATTVGDFVTFITAMMMLLTPLKRLADLNGPLQRGMAAAESVYRMVDAIPENESGRLIEGRASGQLEFKELNFTYPGQEQRALNQINLQVQAGETIALVGMSGGGKTSLVNLVPRFYEPDSGQILLDGVALSDLSLKSLRQQIAMVSQNVILFDDTIAANISYGDANPDPARVAYAIQASHLQEVVNEMSDGLQTMIGDNGMRLSGGQRQRLAIARAIYKNAPILILDEATSALDSESERAVQAALDELMQGRTTLVIAHRLSTIERASRIVVLVEGQIVEVGTHAQLLAKDAAYANLYRLQFAV</sequence>
<gene>
    <name evidence="14" type="primary">msbA</name>
    <name evidence="14" type="ORF">H8K33_08270</name>
</gene>
<dbReference type="InterPro" id="IPR017871">
    <property type="entry name" value="ABC_transporter-like_CS"/>
</dbReference>
<evidence type="ECO:0000256" key="10">
    <source>
        <dbReference type="ARBA" id="ARBA00023136"/>
    </source>
</evidence>
<protein>
    <submittedName>
        <fullName evidence="14">Lipid A export permease/ATP-binding protein MsbA</fullName>
    </submittedName>
</protein>
<dbReference type="Pfam" id="PF00664">
    <property type="entry name" value="ABC_membrane"/>
    <property type="match status" value="1"/>
</dbReference>
<feature type="transmembrane region" description="Helical" evidence="11">
    <location>
        <begin position="68"/>
        <end position="86"/>
    </location>
</feature>
<keyword evidence="15" id="KW-1185">Reference proteome</keyword>
<dbReference type="InterPro" id="IPR039421">
    <property type="entry name" value="Type_1_exporter"/>
</dbReference>
<dbReference type="PANTHER" id="PTHR43394:SF1">
    <property type="entry name" value="ATP-BINDING CASSETTE SUB-FAMILY B MEMBER 10, MITOCHONDRIAL"/>
    <property type="match status" value="1"/>
</dbReference>
<feature type="transmembrane region" description="Helical" evidence="11">
    <location>
        <begin position="21"/>
        <end position="48"/>
    </location>
</feature>
<keyword evidence="2" id="KW-0813">Transport</keyword>
<dbReference type="InterPro" id="IPR003593">
    <property type="entry name" value="AAA+_ATPase"/>
</dbReference>
<evidence type="ECO:0000256" key="6">
    <source>
        <dbReference type="ARBA" id="ARBA00022840"/>
    </source>
</evidence>
<dbReference type="PANTHER" id="PTHR43394">
    <property type="entry name" value="ATP-DEPENDENT PERMEASE MDL1, MITOCHONDRIAL"/>
    <property type="match status" value="1"/>
</dbReference>
<keyword evidence="10 11" id="KW-0472">Membrane</keyword>
<dbReference type="SUPFAM" id="SSF90123">
    <property type="entry name" value="ABC transporter transmembrane region"/>
    <property type="match status" value="1"/>
</dbReference>
<dbReference type="Gene3D" id="1.20.1560.10">
    <property type="entry name" value="ABC transporter type 1, transmembrane domain"/>
    <property type="match status" value="1"/>
</dbReference>
<name>A0ABR6XRG5_9BURK</name>
<evidence type="ECO:0000313" key="14">
    <source>
        <dbReference type="EMBL" id="MBC3831502.1"/>
    </source>
</evidence>
<accession>A0ABR6XRG5</accession>
<comment type="caution">
    <text evidence="14">The sequence shown here is derived from an EMBL/GenBank/DDBJ whole genome shotgun (WGS) entry which is preliminary data.</text>
</comment>
<evidence type="ECO:0000256" key="4">
    <source>
        <dbReference type="ARBA" id="ARBA00022692"/>
    </source>
</evidence>
<evidence type="ECO:0000256" key="3">
    <source>
        <dbReference type="ARBA" id="ARBA00022475"/>
    </source>
</evidence>
<evidence type="ECO:0000256" key="5">
    <source>
        <dbReference type="ARBA" id="ARBA00022741"/>
    </source>
</evidence>
<dbReference type="Proteomes" id="UP000643610">
    <property type="component" value="Unassembled WGS sequence"/>
</dbReference>
<dbReference type="PROSITE" id="PS50893">
    <property type="entry name" value="ABC_TRANSPORTER_2"/>
    <property type="match status" value="1"/>
</dbReference>
<feature type="domain" description="ABC transporter" evidence="12">
    <location>
        <begin position="347"/>
        <end position="582"/>
    </location>
</feature>
<dbReference type="NCBIfam" id="TIGR02203">
    <property type="entry name" value="MsbA_lipidA"/>
    <property type="match status" value="1"/>
</dbReference>
<dbReference type="InterPro" id="IPR011917">
    <property type="entry name" value="ABC_transpr_lipidA"/>
</dbReference>
<comment type="subcellular location">
    <subcellularLocation>
        <location evidence="1">Cell membrane</location>
        <topology evidence="1">Multi-pass membrane protein</topology>
    </subcellularLocation>
</comment>
<dbReference type="InterPro" id="IPR027417">
    <property type="entry name" value="P-loop_NTPase"/>
</dbReference>
<evidence type="ECO:0000259" key="13">
    <source>
        <dbReference type="PROSITE" id="PS50929"/>
    </source>
</evidence>
<feature type="transmembrane region" description="Helical" evidence="11">
    <location>
        <begin position="174"/>
        <end position="191"/>
    </location>
</feature>
<evidence type="ECO:0000259" key="12">
    <source>
        <dbReference type="PROSITE" id="PS50893"/>
    </source>
</evidence>
<dbReference type="CDD" id="cd18552">
    <property type="entry name" value="ABC_6TM_MsbA_like"/>
    <property type="match status" value="1"/>
</dbReference>
<keyword evidence="8 11" id="KW-1133">Transmembrane helix</keyword>
<dbReference type="SMART" id="SM00382">
    <property type="entry name" value="AAA"/>
    <property type="match status" value="1"/>
</dbReference>
<evidence type="ECO:0000256" key="1">
    <source>
        <dbReference type="ARBA" id="ARBA00004651"/>
    </source>
</evidence>
<evidence type="ECO:0000256" key="2">
    <source>
        <dbReference type="ARBA" id="ARBA00022448"/>
    </source>
</evidence>
<evidence type="ECO:0000256" key="9">
    <source>
        <dbReference type="ARBA" id="ARBA00023055"/>
    </source>
</evidence>
<dbReference type="Gene3D" id="3.40.50.300">
    <property type="entry name" value="P-loop containing nucleotide triphosphate hydrolases"/>
    <property type="match status" value="1"/>
</dbReference>
<evidence type="ECO:0000313" key="15">
    <source>
        <dbReference type="Proteomes" id="UP000643610"/>
    </source>
</evidence>
<keyword evidence="5" id="KW-0547">Nucleotide-binding</keyword>
<dbReference type="EMBL" id="JACOFU010000003">
    <property type="protein sequence ID" value="MBC3831502.1"/>
    <property type="molecule type" value="Genomic_DNA"/>
</dbReference>
<keyword evidence="4 11" id="KW-0812">Transmembrane</keyword>
<dbReference type="Pfam" id="PF00005">
    <property type="entry name" value="ABC_tran"/>
    <property type="match status" value="1"/>
</dbReference>
<keyword evidence="6" id="KW-0067">ATP-binding</keyword>
<dbReference type="InterPro" id="IPR036640">
    <property type="entry name" value="ABC1_TM_sf"/>
</dbReference>